<proteinExistence type="predicted"/>
<reference evidence="2" key="1">
    <citation type="submission" date="2025-08" db="UniProtKB">
        <authorList>
            <consortium name="Ensembl"/>
        </authorList>
    </citation>
    <scope>IDENTIFICATION</scope>
</reference>
<evidence type="ECO:0000259" key="1">
    <source>
        <dbReference type="Pfam" id="PF17733"/>
    </source>
</evidence>
<organism evidence="2 3">
    <name type="scientific">Mastacembelus armatus</name>
    <name type="common">zig-zag eel</name>
    <dbReference type="NCBI Taxonomy" id="205130"/>
    <lineage>
        <taxon>Eukaryota</taxon>
        <taxon>Metazoa</taxon>
        <taxon>Chordata</taxon>
        <taxon>Craniata</taxon>
        <taxon>Vertebrata</taxon>
        <taxon>Euteleostomi</taxon>
        <taxon>Actinopterygii</taxon>
        <taxon>Neopterygii</taxon>
        <taxon>Teleostei</taxon>
        <taxon>Neoteleostei</taxon>
        <taxon>Acanthomorphata</taxon>
        <taxon>Anabantaria</taxon>
        <taxon>Synbranchiformes</taxon>
        <taxon>Mastacembelidae</taxon>
        <taxon>Mastacembelus</taxon>
    </lineage>
</organism>
<dbReference type="GeneTree" id="ENSGT00940000174755"/>
<sequence length="89" mass="9801">AGSGRRGRCSRSPTAEMEATKLSFAEVMRLVQEGREVPGAIKLDIKPSNQSPTPSQMERIPKPWEEASTPNFHEPGLLVTLLILGRSSW</sequence>
<evidence type="ECO:0000313" key="3">
    <source>
        <dbReference type="Proteomes" id="UP000261640"/>
    </source>
</evidence>
<dbReference type="AlphaFoldDB" id="A0A7N8WRP4"/>
<name>A0A7N8WRP4_9TELE</name>
<dbReference type="InterPro" id="IPR039995">
    <property type="entry name" value="PEX39"/>
</dbReference>
<dbReference type="InterPro" id="IPR040554">
    <property type="entry name" value="KPWE_PEX14_dom"/>
</dbReference>
<evidence type="ECO:0000313" key="2">
    <source>
        <dbReference type="Ensembl" id="ENSMAMP00000039513.1"/>
    </source>
</evidence>
<dbReference type="InParanoid" id="A0A7N8WRP4"/>
<accession>A0A7N8WRP4</accession>
<dbReference type="Proteomes" id="UP000261640">
    <property type="component" value="Unplaced"/>
</dbReference>
<dbReference type="PANTHER" id="PTHR40657">
    <property type="entry name" value="HYPOTHETICAL PROTEIN LOC681367"/>
    <property type="match status" value="1"/>
</dbReference>
<dbReference type="PANTHER" id="PTHR40657:SF1">
    <property type="entry name" value="RIKEN CDNA 2310039H08 GENE"/>
    <property type="match status" value="1"/>
</dbReference>
<protein>
    <recommendedName>
        <fullName evidence="1">Peroxisomal membrane protein PEX14-like KPWE domain-containing protein</fullName>
    </recommendedName>
</protein>
<keyword evidence="3" id="KW-1185">Reference proteome</keyword>
<dbReference type="Ensembl" id="ENSMAMT00000060809.1">
    <property type="protein sequence ID" value="ENSMAMP00000039513.1"/>
    <property type="gene ID" value="ENSMAMG00000025779.1"/>
</dbReference>
<reference evidence="2" key="2">
    <citation type="submission" date="2025-09" db="UniProtKB">
        <authorList>
            <consortium name="Ensembl"/>
        </authorList>
    </citation>
    <scope>IDENTIFICATION</scope>
</reference>
<feature type="domain" description="Peroxisomal membrane protein PEX14-like KPWE" evidence="1">
    <location>
        <begin position="21"/>
        <end position="65"/>
    </location>
</feature>
<dbReference type="Pfam" id="PF17733">
    <property type="entry name" value="KPWE_dom"/>
    <property type="match status" value="1"/>
</dbReference>